<dbReference type="SUPFAM" id="SSF53474">
    <property type="entry name" value="alpha/beta-Hydrolases"/>
    <property type="match status" value="1"/>
</dbReference>
<reference evidence="3" key="1">
    <citation type="journal article" date="2022" name="Genome Biol. Evol.">
        <title>A New Gene Family Diagnostic for Intracellular Biomineralization of Amorphous Ca Carbonates by Cyanobacteria.</title>
        <authorList>
            <person name="Benzerara K."/>
            <person name="Duprat E."/>
            <person name="Bitard-Feildel T."/>
            <person name="Caumes G."/>
            <person name="Cassier-Chauvat C."/>
            <person name="Chauvat F."/>
            <person name="Dezi M."/>
            <person name="Diop S.I."/>
            <person name="Gaschignard G."/>
            <person name="Gorgen S."/>
            <person name="Gugger M."/>
            <person name="Lopez-Garcia P."/>
            <person name="Millet M."/>
            <person name="Skouri-Panet F."/>
            <person name="Moreira D."/>
            <person name="Callebaut I."/>
        </authorList>
    </citation>
    <scope>NUCLEOTIDE SEQUENCE</scope>
    <source>
        <strain evidence="3">G9</strain>
    </source>
</reference>
<dbReference type="Pfam" id="PF00561">
    <property type="entry name" value="Abhydrolase_1"/>
    <property type="match status" value="1"/>
</dbReference>
<evidence type="ECO:0000259" key="2">
    <source>
        <dbReference type="Pfam" id="PF00561"/>
    </source>
</evidence>
<proteinExistence type="predicted"/>
<organism evidence="3 4">
    <name type="scientific">Candidatus Synechococcus calcipolaris G9</name>
    <dbReference type="NCBI Taxonomy" id="1497997"/>
    <lineage>
        <taxon>Bacteria</taxon>
        <taxon>Bacillati</taxon>
        <taxon>Cyanobacteriota</taxon>
        <taxon>Cyanophyceae</taxon>
        <taxon>Synechococcales</taxon>
        <taxon>Synechococcaceae</taxon>
        <taxon>Synechococcus</taxon>
    </lineage>
</organism>
<dbReference type="EMBL" id="JAKKUT010000002">
    <property type="protein sequence ID" value="MDG2989893.1"/>
    <property type="molecule type" value="Genomic_DNA"/>
</dbReference>
<dbReference type="InterPro" id="IPR000639">
    <property type="entry name" value="Epox_hydrolase-like"/>
</dbReference>
<reference evidence="3" key="2">
    <citation type="submission" date="2022-01" db="EMBL/GenBank/DDBJ databases">
        <authorList>
            <person name="Zivanovic Y."/>
            <person name="Moreira D."/>
            <person name="Lopez-Garcia P."/>
        </authorList>
    </citation>
    <scope>NUCLEOTIDE SEQUENCE</scope>
    <source>
        <strain evidence="3">G9</strain>
    </source>
</reference>
<dbReference type="InterPro" id="IPR000073">
    <property type="entry name" value="AB_hydrolase_1"/>
</dbReference>
<dbReference type="RefSeq" id="WP_277865818.1">
    <property type="nucleotide sequence ID" value="NZ_JAKKUT010000002.1"/>
</dbReference>
<dbReference type="Proteomes" id="UP001154265">
    <property type="component" value="Unassembled WGS sequence"/>
</dbReference>
<dbReference type="PRINTS" id="PR00412">
    <property type="entry name" value="EPOXHYDRLASE"/>
</dbReference>
<name>A0ABT6EVW8_9SYNE</name>
<evidence type="ECO:0000313" key="4">
    <source>
        <dbReference type="Proteomes" id="UP001154265"/>
    </source>
</evidence>
<gene>
    <name evidence="3" type="ORF">L3556_02930</name>
</gene>
<accession>A0ABT6EVW8</accession>
<comment type="caution">
    <text evidence="3">The sequence shown here is derived from an EMBL/GenBank/DDBJ whole genome shotgun (WGS) entry which is preliminary data.</text>
</comment>
<dbReference type="InterPro" id="IPR029058">
    <property type="entry name" value="AB_hydrolase_fold"/>
</dbReference>
<sequence length="293" mass="33443">MTHVNQGWQHQFLDVNHIRLHCVTQGEGDLVLLLHGFPEFWYSWRFQIPVLARHFKVVVPDLRGYNDSDKPRHGYDIDTLSKDILALIETLGYDRAHIVGHDCGGFIAWHLAQKFPQAVQNLGILNAPPPNRLFQDMWGQATHLWRSWPLLACQVPGLGEYWLTQNLPGFIKDVFQRYSTRKGAFSPETVQIYQSALEKAGAITAVLQSYRHLFSPQQWWQQMTHTPEAIASPTLVLWGQDDPVAHPGLVEGLGSWIQAPWRLKLLPDCGHWAQQEVPGLVNRELLGFLRGSL</sequence>
<feature type="domain" description="AB hydrolase-1" evidence="2">
    <location>
        <begin position="30"/>
        <end position="274"/>
    </location>
</feature>
<keyword evidence="1 3" id="KW-0378">Hydrolase</keyword>
<dbReference type="Gene3D" id="3.40.50.1820">
    <property type="entry name" value="alpha/beta hydrolase"/>
    <property type="match status" value="1"/>
</dbReference>
<keyword evidence="4" id="KW-1185">Reference proteome</keyword>
<dbReference type="GO" id="GO:0016787">
    <property type="term" value="F:hydrolase activity"/>
    <property type="evidence" value="ECO:0007669"/>
    <property type="project" value="UniProtKB-KW"/>
</dbReference>
<dbReference type="PRINTS" id="PR00111">
    <property type="entry name" value="ABHYDROLASE"/>
</dbReference>
<protein>
    <submittedName>
        <fullName evidence="3">Alpha/beta hydrolase</fullName>
    </submittedName>
</protein>
<evidence type="ECO:0000313" key="3">
    <source>
        <dbReference type="EMBL" id="MDG2989893.1"/>
    </source>
</evidence>
<dbReference type="PANTHER" id="PTHR43329">
    <property type="entry name" value="EPOXIDE HYDROLASE"/>
    <property type="match status" value="1"/>
</dbReference>
<evidence type="ECO:0000256" key="1">
    <source>
        <dbReference type="ARBA" id="ARBA00022801"/>
    </source>
</evidence>